<dbReference type="InterPro" id="IPR036259">
    <property type="entry name" value="MFS_trans_sf"/>
</dbReference>
<evidence type="ECO:0000256" key="3">
    <source>
        <dbReference type="ARBA" id="ARBA00022692"/>
    </source>
</evidence>
<feature type="transmembrane region" description="Helical" evidence="7">
    <location>
        <begin position="296"/>
        <end position="314"/>
    </location>
</feature>
<keyword evidence="10" id="KW-1185">Reference proteome</keyword>
<evidence type="ECO:0000256" key="4">
    <source>
        <dbReference type="ARBA" id="ARBA00022989"/>
    </source>
</evidence>
<feature type="transmembrane region" description="Helical" evidence="7">
    <location>
        <begin position="552"/>
        <end position="571"/>
    </location>
</feature>
<keyword evidence="2" id="KW-0813">Transport</keyword>
<feature type="transmembrane region" description="Helical" evidence="7">
    <location>
        <begin position="206"/>
        <end position="224"/>
    </location>
</feature>
<evidence type="ECO:0000256" key="6">
    <source>
        <dbReference type="SAM" id="MobiDB-lite"/>
    </source>
</evidence>
<feature type="region of interest" description="Disordered" evidence="6">
    <location>
        <begin position="71"/>
        <end position="95"/>
    </location>
</feature>
<evidence type="ECO:0000256" key="5">
    <source>
        <dbReference type="ARBA" id="ARBA00023136"/>
    </source>
</evidence>
<keyword evidence="5 7" id="KW-0472">Membrane</keyword>
<feature type="transmembrane region" description="Helical" evidence="7">
    <location>
        <begin position="268"/>
        <end position="290"/>
    </location>
</feature>
<keyword evidence="3 7" id="KW-0812">Transmembrane</keyword>
<evidence type="ECO:0000313" key="9">
    <source>
        <dbReference type="EMBL" id="KAJ9633639.1"/>
    </source>
</evidence>
<keyword evidence="4 7" id="KW-1133">Transmembrane helix</keyword>
<dbReference type="Gene3D" id="1.20.1250.20">
    <property type="entry name" value="MFS general substrate transporter like domains"/>
    <property type="match status" value="1"/>
</dbReference>
<organism evidence="9 10">
    <name type="scientific">Knufia peltigerae</name>
    <dbReference type="NCBI Taxonomy" id="1002370"/>
    <lineage>
        <taxon>Eukaryota</taxon>
        <taxon>Fungi</taxon>
        <taxon>Dikarya</taxon>
        <taxon>Ascomycota</taxon>
        <taxon>Pezizomycotina</taxon>
        <taxon>Eurotiomycetes</taxon>
        <taxon>Chaetothyriomycetidae</taxon>
        <taxon>Chaetothyriales</taxon>
        <taxon>Trichomeriaceae</taxon>
        <taxon>Knufia</taxon>
    </lineage>
</organism>
<dbReference type="InterPro" id="IPR020846">
    <property type="entry name" value="MFS_dom"/>
</dbReference>
<dbReference type="PROSITE" id="PS50850">
    <property type="entry name" value="MFS"/>
    <property type="match status" value="1"/>
</dbReference>
<dbReference type="GO" id="GO:0005886">
    <property type="term" value="C:plasma membrane"/>
    <property type="evidence" value="ECO:0007669"/>
    <property type="project" value="TreeGrafter"/>
</dbReference>
<feature type="transmembrane region" description="Helical" evidence="7">
    <location>
        <begin position="484"/>
        <end position="511"/>
    </location>
</feature>
<evidence type="ECO:0000313" key="10">
    <source>
        <dbReference type="Proteomes" id="UP001172681"/>
    </source>
</evidence>
<sequence length="587" mass="64945">MAQTEQLDDVGFSNFRNYSNQFTNTPFWDRLPVMKGREVHDGPSSQPRKDASGSDDEKCRISPLPAVLEKQTRTDVQDTPSTIPPQATNIPHIDVESGSETDAQSLIVPRGSRRGLFATVTVLAEVRNPYLYSKSRKWFITFVVAFAAAATSLGSAIIYPALAETARDLHASPTVTNLSVALYMLSISFCPLWWSTLSETAGRRTTYLVSLFFFVLFAILSATAKSIGVFVAMRMLSGGAGASVQAVGAGTLADIWEPFERGKAMGRFYLGPLCGPLLAPIIGGLLAARWGWRSTQWFLVIYGGISLVFLTFALPETVKMHDDPQAEVASERDTIPIVSRTRFRTKRFLRLSRQVLFDPLKMVMLLRHLPILFTAYWASLAFGTLYIVNISMQEAFAKSPYNFSVSQVGLTYIPAGVGFMVSALFAGRWADYVMARQAKRKKRYDESGKLVLRPEDRMMENAWIAAIAFPVALLWYGWSVDQGVFWVVPLLASLIFGLSAMLIFGLAVTMLTEFIPRKPSNGVAVANFLRNIFSCIGTILGDPLIHAEGTGWMFTGLAILVSTGTLVIWWMRAKGAQWRKENEGKVG</sequence>
<proteinExistence type="predicted"/>
<dbReference type="GO" id="GO:0015203">
    <property type="term" value="F:polyamine transmembrane transporter activity"/>
    <property type="evidence" value="ECO:0007669"/>
    <property type="project" value="TreeGrafter"/>
</dbReference>
<feature type="transmembrane region" description="Helical" evidence="7">
    <location>
        <begin position="174"/>
        <end position="194"/>
    </location>
</feature>
<feature type="transmembrane region" description="Helical" evidence="7">
    <location>
        <begin position="371"/>
        <end position="392"/>
    </location>
</feature>
<dbReference type="FunFam" id="1.20.1250.20:FF:000172">
    <property type="entry name" value="MFS multidrug resistance transporter"/>
    <property type="match status" value="1"/>
</dbReference>
<feature type="compositionally biased region" description="Polar residues" evidence="6">
    <location>
        <begin position="77"/>
        <end position="89"/>
    </location>
</feature>
<name>A0AA39CYL2_9EURO</name>
<evidence type="ECO:0000259" key="8">
    <source>
        <dbReference type="PROSITE" id="PS50850"/>
    </source>
</evidence>
<dbReference type="GO" id="GO:0010509">
    <property type="term" value="P:intracellular polyamine homeostasis"/>
    <property type="evidence" value="ECO:0007669"/>
    <property type="project" value="TreeGrafter"/>
</dbReference>
<comment type="subcellular location">
    <subcellularLocation>
        <location evidence="1">Membrane</location>
        <topology evidence="1">Multi-pass membrane protein</topology>
    </subcellularLocation>
</comment>
<dbReference type="SUPFAM" id="SSF103473">
    <property type="entry name" value="MFS general substrate transporter"/>
    <property type="match status" value="1"/>
</dbReference>
<dbReference type="Proteomes" id="UP001172681">
    <property type="component" value="Unassembled WGS sequence"/>
</dbReference>
<evidence type="ECO:0000256" key="2">
    <source>
        <dbReference type="ARBA" id="ARBA00022448"/>
    </source>
</evidence>
<dbReference type="PANTHER" id="PTHR23502:SF5">
    <property type="entry name" value="QUINIDINE RESISTANCE PROTEIN 3"/>
    <property type="match status" value="1"/>
</dbReference>
<dbReference type="PANTHER" id="PTHR23502">
    <property type="entry name" value="MAJOR FACILITATOR SUPERFAMILY"/>
    <property type="match status" value="1"/>
</dbReference>
<dbReference type="EMBL" id="JAPDRN010000044">
    <property type="protein sequence ID" value="KAJ9633639.1"/>
    <property type="molecule type" value="Genomic_DNA"/>
</dbReference>
<evidence type="ECO:0000256" key="1">
    <source>
        <dbReference type="ARBA" id="ARBA00004141"/>
    </source>
</evidence>
<protein>
    <recommendedName>
        <fullName evidence="8">Major facilitator superfamily (MFS) profile domain-containing protein</fullName>
    </recommendedName>
</protein>
<accession>A0AA39CYL2</accession>
<feature type="region of interest" description="Disordered" evidence="6">
    <location>
        <begin position="36"/>
        <end position="59"/>
    </location>
</feature>
<feature type="transmembrane region" description="Helical" evidence="7">
    <location>
        <begin position="462"/>
        <end position="478"/>
    </location>
</feature>
<dbReference type="InterPro" id="IPR011701">
    <property type="entry name" value="MFS"/>
</dbReference>
<comment type="caution">
    <text evidence="9">The sequence shown here is derived from an EMBL/GenBank/DDBJ whole genome shotgun (WGS) entry which is preliminary data.</text>
</comment>
<feature type="transmembrane region" description="Helical" evidence="7">
    <location>
        <begin position="412"/>
        <end position="434"/>
    </location>
</feature>
<evidence type="ECO:0000256" key="7">
    <source>
        <dbReference type="SAM" id="Phobius"/>
    </source>
</evidence>
<gene>
    <name evidence="9" type="ORF">H2204_006845</name>
</gene>
<reference evidence="9" key="1">
    <citation type="submission" date="2022-10" db="EMBL/GenBank/DDBJ databases">
        <title>Culturing micro-colonial fungi from biological soil crusts in the Mojave desert and describing Neophaeococcomyces mojavensis, and introducing the new genera and species Taxawa tesnikishii.</title>
        <authorList>
            <person name="Kurbessoian T."/>
            <person name="Stajich J.E."/>
        </authorList>
    </citation>
    <scope>NUCLEOTIDE SEQUENCE</scope>
    <source>
        <strain evidence="9">TK_35</strain>
    </source>
</reference>
<dbReference type="CDD" id="cd17323">
    <property type="entry name" value="MFS_Tpo1_MDR_like"/>
    <property type="match status" value="1"/>
</dbReference>
<feature type="domain" description="Major facilitator superfamily (MFS) profile" evidence="8">
    <location>
        <begin position="140"/>
        <end position="576"/>
    </location>
</feature>
<dbReference type="Pfam" id="PF07690">
    <property type="entry name" value="MFS_1"/>
    <property type="match status" value="1"/>
</dbReference>
<feature type="transmembrane region" description="Helical" evidence="7">
    <location>
        <begin position="138"/>
        <end position="162"/>
    </location>
</feature>
<dbReference type="AlphaFoldDB" id="A0AA39CYL2"/>